<feature type="signal peptide" evidence="10">
    <location>
        <begin position="1"/>
        <end position="32"/>
    </location>
</feature>
<feature type="active site" description="Nucleophile" evidence="9">
    <location>
        <position position="684"/>
    </location>
</feature>
<evidence type="ECO:0000259" key="11">
    <source>
        <dbReference type="PROSITE" id="PS51173"/>
    </source>
</evidence>
<keyword evidence="4" id="KW-0378">Hydrolase</keyword>
<dbReference type="SUPFAM" id="SSF49384">
    <property type="entry name" value="Carbohydrate-binding domain"/>
    <property type="match status" value="1"/>
</dbReference>
<keyword evidence="8" id="KW-0624">Polysaccharide degradation</keyword>
<dbReference type="GO" id="GO:0008810">
    <property type="term" value="F:cellulase activity"/>
    <property type="evidence" value="ECO:0007669"/>
    <property type="project" value="InterPro"/>
</dbReference>
<dbReference type="Gene3D" id="2.60.40.290">
    <property type="match status" value="1"/>
</dbReference>
<dbReference type="Gene3D" id="2.170.160.10">
    <property type="entry name" value="Endo-1,4-beta-glucanase f. Domain 2"/>
    <property type="match status" value="1"/>
</dbReference>
<keyword evidence="13" id="KW-1185">Reference proteome</keyword>
<dbReference type="SMART" id="SM00637">
    <property type="entry name" value="CBD_II"/>
    <property type="match status" value="1"/>
</dbReference>
<keyword evidence="3 10" id="KW-0732">Signal</keyword>
<dbReference type="InterPro" id="IPR001919">
    <property type="entry name" value="CBD2"/>
</dbReference>
<dbReference type="SUPFAM" id="SSF48208">
    <property type="entry name" value="Six-hairpin glycosidases"/>
    <property type="match status" value="1"/>
</dbReference>
<feature type="domain" description="CBM2" evidence="11">
    <location>
        <begin position="29"/>
        <end position="138"/>
    </location>
</feature>
<comment type="subcellular location">
    <subcellularLocation>
        <location evidence="1">Secreted</location>
    </subcellularLocation>
</comment>
<proteinExistence type="predicted"/>
<protein>
    <submittedName>
        <fullName evidence="12">Cellulose 1,4-beta-cellobiosidase</fullName>
    </submittedName>
</protein>
<dbReference type="InterPro" id="IPR008928">
    <property type="entry name" value="6-hairpin_glycosidase_sf"/>
</dbReference>
<feature type="active site" description="Proton donor" evidence="9">
    <location>
        <position position="510"/>
    </location>
</feature>
<dbReference type="Pfam" id="PF02011">
    <property type="entry name" value="Glyco_hydro_48"/>
    <property type="match status" value="1"/>
</dbReference>
<dbReference type="PRINTS" id="PR00844">
    <property type="entry name" value="GLHYDRLASE48"/>
</dbReference>
<organism evidence="12 13">
    <name type="scientific">Catellatospora citrea</name>
    <dbReference type="NCBI Taxonomy" id="53366"/>
    <lineage>
        <taxon>Bacteria</taxon>
        <taxon>Bacillati</taxon>
        <taxon>Actinomycetota</taxon>
        <taxon>Actinomycetes</taxon>
        <taxon>Micromonosporales</taxon>
        <taxon>Micromonosporaceae</taxon>
        <taxon>Catellatospora</taxon>
    </lineage>
</organism>
<dbReference type="Pfam" id="PF00553">
    <property type="entry name" value="CBM_2"/>
    <property type="match status" value="1"/>
</dbReference>
<dbReference type="Proteomes" id="UP000659904">
    <property type="component" value="Unassembled WGS sequence"/>
</dbReference>
<dbReference type="GO" id="GO:0030245">
    <property type="term" value="P:cellulose catabolic process"/>
    <property type="evidence" value="ECO:0007669"/>
    <property type="project" value="UniProtKB-KW"/>
</dbReference>
<keyword evidence="7" id="KW-0326">Glycosidase</keyword>
<evidence type="ECO:0000256" key="10">
    <source>
        <dbReference type="SAM" id="SignalP"/>
    </source>
</evidence>
<dbReference type="Gene3D" id="1.50.10.10">
    <property type="match status" value="1"/>
</dbReference>
<keyword evidence="2" id="KW-0964">Secreted</keyword>
<evidence type="ECO:0000256" key="2">
    <source>
        <dbReference type="ARBA" id="ARBA00022525"/>
    </source>
</evidence>
<dbReference type="GO" id="GO:0005179">
    <property type="term" value="F:hormone activity"/>
    <property type="evidence" value="ECO:0007669"/>
    <property type="project" value="InterPro"/>
</dbReference>
<dbReference type="GO" id="GO:0030247">
    <property type="term" value="F:polysaccharide binding"/>
    <property type="evidence" value="ECO:0007669"/>
    <property type="project" value="UniProtKB-UniRule"/>
</dbReference>
<evidence type="ECO:0000256" key="3">
    <source>
        <dbReference type="ARBA" id="ARBA00022729"/>
    </source>
</evidence>
<dbReference type="EMBL" id="BONH01000034">
    <property type="protein sequence ID" value="GIG01027.1"/>
    <property type="molecule type" value="Genomic_DNA"/>
</dbReference>
<evidence type="ECO:0000313" key="13">
    <source>
        <dbReference type="Proteomes" id="UP000659904"/>
    </source>
</evidence>
<evidence type="ECO:0000256" key="1">
    <source>
        <dbReference type="ARBA" id="ARBA00004613"/>
    </source>
</evidence>
<dbReference type="InterPro" id="IPR008965">
    <property type="entry name" value="CBM2/CBM3_carb-bd_dom_sf"/>
</dbReference>
<dbReference type="RefSeq" id="WP_120315472.1">
    <property type="nucleotide sequence ID" value="NZ_BONH01000034.1"/>
</dbReference>
<dbReference type="Gene3D" id="4.10.870.10">
    <property type="entry name" value="Endo-1,4-beta-glucanase f. Domain 3"/>
    <property type="match status" value="1"/>
</dbReference>
<evidence type="ECO:0000256" key="6">
    <source>
        <dbReference type="ARBA" id="ARBA00023277"/>
    </source>
</evidence>
<dbReference type="InterPro" id="IPR023309">
    <property type="entry name" value="Endo-1-4-beta-glucanase_dom2"/>
</dbReference>
<evidence type="ECO:0000256" key="7">
    <source>
        <dbReference type="ARBA" id="ARBA00023295"/>
    </source>
</evidence>
<dbReference type="AlphaFoldDB" id="A0A8J3KJJ9"/>
<keyword evidence="5" id="KW-0136">Cellulose degradation</keyword>
<evidence type="ECO:0000313" key="12">
    <source>
        <dbReference type="EMBL" id="GIG01027.1"/>
    </source>
</evidence>
<dbReference type="InterPro" id="IPR012341">
    <property type="entry name" value="6hp_glycosidase-like_sf"/>
</dbReference>
<reference evidence="12 13" key="1">
    <citation type="submission" date="2021-01" db="EMBL/GenBank/DDBJ databases">
        <title>Whole genome shotgun sequence of Catellatospora citrea NBRC 14495.</title>
        <authorList>
            <person name="Komaki H."/>
            <person name="Tamura T."/>
        </authorList>
    </citation>
    <scope>NUCLEOTIDE SEQUENCE [LARGE SCALE GENOMIC DNA]</scope>
    <source>
        <strain evidence="12 13">NBRC 14495</strain>
    </source>
</reference>
<evidence type="ECO:0000256" key="4">
    <source>
        <dbReference type="ARBA" id="ARBA00022801"/>
    </source>
</evidence>
<dbReference type="InterPro" id="IPR000556">
    <property type="entry name" value="Glyco_hydro_48F"/>
</dbReference>
<feature type="chain" id="PRO_5035213217" evidence="10">
    <location>
        <begin position="33"/>
        <end position="1105"/>
    </location>
</feature>
<name>A0A8J3KJJ9_9ACTN</name>
<keyword evidence="6" id="KW-0119">Carbohydrate metabolism</keyword>
<evidence type="ECO:0000256" key="8">
    <source>
        <dbReference type="ARBA" id="ARBA00023326"/>
    </source>
</evidence>
<evidence type="ECO:0000256" key="9">
    <source>
        <dbReference type="PIRSR" id="PIRSR600556-1"/>
    </source>
</evidence>
<dbReference type="GO" id="GO:0005576">
    <property type="term" value="C:extracellular region"/>
    <property type="evidence" value="ECO:0007669"/>
    <property type="project" value="UniProtKB-SubCell"/>
</dbReference>
<dbReference type="PROSITE" id="PS00256">
    <property type="entry name" value="AKH"/>
    <property type="match status" value="1"/>
</dbReference>
<accession>A0A8J3KJJ9</accession>
<gene>
    <name evidence="12" type="ORF">Cci01nite_61200</name>
</gene>
<dbReference type="PROSITE" id="PS51173">
    <property type="entry name" value="CBM2"/>
    <property type="match status" value="1"/>
</dbReference>
<dbReference type="InterPro" id="IPR002047">
    <property type="entry name" value="Adipokinetic_hormone_CS"/>
</dbReference>
<sequence>MSFRTLRRRVALVAVGAMVVVTGATIASPAHAAVSCQVTYTKAWDNGSGFGANINITNTGDPLTSWSLTWTWPGNQGGIQGWSANYSQSGQNVTATNLSYNGNLATGASTGIGFNGSYSGTNTNPSNFAINGVSCGGTTPTVSLVVSPTSVSVPEGGTATYAVRLSAQPSGNVTVATTAGSGDTNLTVSSGASLTFTTSNWNTNQIVTLAAAEDSDTSNGTRPFTVASSGLTSVTVNATEADNDTVTPQSLVVSSTAVSVPEGSTGTYTVRLAAQPSGNVTVTNTAGSGDTNLTVSSGASLTFTTSNWSTPQTVTLAAAEDSDTANGTRPITVASSGLTSVTVTATEADNDTVTPQSLVVTPTSVNVPEGSTAVYAVRLAAQPSGNVTVTNTAGSGDTNLTVSSGASLTFTTSNWNTTQNVTLAAAQDSDSTNGTRPITVASSGLSSVTVTATEVDDENTANAYITEFTTQYNKLKDPANGYFSPEGIPYHTIETLLVEAPDHGHETTSEAFSFWIWMEAQYGRVTGNWTPFNNAWNITEQYIIPSAAAQPGQSTYNPSDPADYAPESLQPNGYPVALSTSVVAGQDPLANELQSTYGNRNIYGMHWLLDVDDVYKYGTGRTGAECGDSTQRVTYINTFQRGPQESTWETVAHPSCDTGRFANFPSLFIQGSGTNQWRYTNAPDADARAVEAAYWALQWATAQGNQSQISATIAKAAKMGDYLRYAMYDKYFKTPGCTSTSCTPGSGKSSSNYLLSWYYAWGGDIGGAWSWRIGSSHNHQGYQNPLAAYVLGSSGPSALRPQSPTAATDWDTSLTRQLDFYLWLQSAEGAIAGGATNSWNGNYSAPPSGTPTFYGMAYDVKPVYHDPPSNQWFGFQAWSLHRVAEYYYVTGNAKAKAILDKWVAWAVANTTLGSGSTFTIPGDMTWSGQPSGNFSGGGTPAANPNLHVTVSKTSNDVGVAAAYARTLTYYAAKENGSTLGNSAKATAKGLLDRMILLKANDTKGIVVPEVREDYNRFDDVWNSTTQTGMYVPSSFSGMMGTGVPINSSSTFMSVRPFYATDPAWPAVAAYMNGTGPAPTFTYHRFWAQSDIAMAFADYGSLFPAG</sequence>
<dbReference type="InterPro" id="IPR027390">
    <property type="entry name" value="Endoglucanase_F_dom3"/>
</dbReference>
<dbReference type="InterPro" id="IPR012291">
    <property type="entry name" value="CBM2_carb-bd_dom_sf"/>
</dbReference>
<evidence type="ECO:0000256" key="5">
    <source>
        <dbReference type="ARBA" id="ARBA00023001"/>
    </source>
</evidence>
<comment type="caution">
    <text evidence="12">The sequence shown here is derived from an EMBL/GenBank/DDBJ whole genome shotgun (WGS) entry which is preliminary data.</text>
</comment>